<dbReference type="CDD" id="cd01741">
    <property type="entry name" value="GATase1_1"/>
    <property type="match status" value="1"/>
</dbReference>
<dbReference type="PANTHER" id="PTHR42695">
    <property type="entry name" value="GLUTAMINE AMIDOTRANSFERASE YLR126C-RELATED"/>
    <property type="match status" value="1"/>
</dbReference>
<organism evidence="2 3">
    <name type="scientific">Chitinophaga eiseniae</name>
    <dbReference type="NCBI Taxonomy" id="634771"/>
    <lineage>
        <taxon>Bacteria</taxon>
        <taxon>Pseudomonadati</taxon>
        <taxon>Bacteroidota</taxon>
        <taxon>Chitinophagia</taxon>
        <taxon>Chitinophagales</taxon>
        <taxon>Chitinophagaceae</taxon>
        <taxon>Chitinophaga</taxon>
    </lineage>
</organism>
<proteinExistence type="predicted"/>
<dbReference type="InterPro" id="IPR029062">
    <property type="entry name" value="Class_I_gatase-like"/>
</dbReference>
<dbReference type="SUPFAM" id="SSF52317">
    <property type="entry name" value="Class I glutamine amidotransferase-like"/>
    <property type="match status" value="1"/>
</dbReference>
<dbReference type="InterPro" id="IPR044992">
    <property type="entry name" value="ChyE-like"/>
</dbReference>
<accession>A0A1T4THA1</accession>
<sequence>MHIHYFQHVPFEGLASIADWIAQGEHTTSHTRWYDDAPDTTGLKDAELLIIMGGTMGVYEQDIHPWMLTEINLIREAISRGQKILGICLGSQLLAYALGANVYPHTQPEIGWFPIDITFQGQAAPLENVLPHRLNTFHFHGDTFDVPPGATRFAASAACSNQAFIYGDRIIGLQFHMEMNSAAILEILRCCSSAFEHSAPFVQSPEKIAQYLHLANENNQTMFRLLDYLAGL</sequence>
<keyword evidence="3" id="KW-1185">Reference proteome</keyword>
<feature type="domain" description="Glutamine amidotransferase" evidence="1">
    <location>
        <begin position="30"/>
        <end position="181"/>
    </location>
</feature>
<dbReference type="GO" id="GO:0016740">
    <property type="term" value="F:transferase activity"/>
    <property type="evidence" value="ECO:0007669"/>
    <property type="project" value="UniProtKB-KW"/>
</dbReference>
<evidence type="ECO:0000313" key="3">
    <source>
        <dbReference type="Proteomes" id="UP000190367"/>
    </source>
</evidence>
<dbReference type="FunFam" id="3.40.50.880:FF:000033">
    <property type="entry name" value="Glutamine amidotransferase class-I"/>
    <property type="match status" value="1"/>
</dbReference>
<dbReference type="Pfam" id="PF00117">
    <property type="entry name" value="GATase"/>
    <property type="match status" value="1"/>
</dbReference>
<dbReference type="Proteomes" id="UP000190367">
    <property type="component" value="Unassembled WGS sequence"/>
</dbReference>
<dbReference type="Gene3D" id="3.40.50.880">
    <property type="match status" value="1"/>
</dbReference>
<dbReference type="EMBL" id="FUWZ01000005">
    <property type="protein sequence ID" value="SKA39846.1"/>
    <property type="molecule type" value="Genomic_DNA"/>
</dbReference>
<dbReference type="PANTHER" id="PTHR42695:SF5">
    <property type="entry name" value="GLUTAMINE AMIDOTRANSFERASE YLR126C-RELATED"/>
    <property type="match status" value="1"/>
</dbReference>
<dbReference type="RefSeq" id="WP_078671891.1">
    <property type="nucleotide sequence ID" value="NZ_FUWZ01000005.1"/>
</dbReference>
<dbReference type="AlphaFoldDB" id="A0A1T4THA1"/>
<dbReference type="STRING" id="634771.SAMN04488128_10574"/>
<dbReference type="PROSITE" id="PS51273">
    <property type="entry name" value="GATASE_TYPE_1"/>
    <property type="match status" value="1"/>
</dbReference>
<dbReference type="InterPro" id="IPR017926">
    <property type="entry name" value="GATASE"/>
</dbReference>
<evidence type="ECO:0000259" key="1">
    <source>
        <dbReference type="Pfam" id="PF00117"/>
    </source>
</evidence>
<keyword evidence="2" id="KW-0315">Glutamine amidotransferase</keyword>
<protein>
    <submittedName>
        <fullName evidence="2">GMP synthase-Glutamine amidotransferase</fullName>
    </submittedName>
</protein>
<name>A0A1T4THA1_9BACT</name>
<evidence type="ECO:0000313" key="2">
    <source>
        <dbReference type="EMBL" id="SKA39846.1"/>
    </source>
</evidence>
<gene>
    <name evidence="2" type="ORF">SAMN04488128_10574</name>
</gene>
<dbReference type="GO" id="GO:0005829">
    <property type="term" value="C:cytosol"/>
    <property type="evidence" value="ECO:0007669"/>
    <property type="project" value="TreeGrafter"/>
</dbReference>
<dbReference type="OrthoDB" id="9807137at2"/>
<reference evidence="3" key="1">
    <citation type="submission" date="2017-02" db="EMBL/GenBank/DDBJ databases">
        <authorList>
            <person name="Varghese N."/>
            <person name="Submissions S."/>
        </authorList>
    </citation>
    <scope>NUCLEOTIDE SEQUENCE [LARGE SCALE GENOMIC DNA]</scope>
    <source>
        <strain evidence="3">DSM 22224</strain>
    </source>
</reference>
<keyword evidence="2" id="KW-0808">Transferase</keyword>